<accession>A0A2P5FFS9</accession>
<evidence type="ECO:0000256" key="1">
    <source>
        <dbReference type="SAM" id="MobiDB-lite"/>
    </source>
</evidence>
<keyword evidence="3" id="KW-1185">Reference proteome</keyword>
<dbReference type="AlphaFoldDB" id="A0A2P5FFS9"/>
<dbReference type="FunCoup" id="A0A2P5FFS9">
    <property type="interactions" value="9"/>
</dbReference>
<feature type="region of interest" description="Disordered" evidence="1">
    <location>
        <begin position="49"/>
        <end position="91"/>
    </location>
</feature>
<reference evidence="3" key="1">
    <citation type="submission" date="2016-06" db="EMBL/GenBank/DDBJ databases">
        <title>Parallel loss of symbiosis genes in relatives of nitrogen-fixing non-legume Parasponia.</title>
        <authorList>
            <person name="Van Velzen R."/>
            <person name="Holmer R."/>
            <person name="Bu F."/>
            <person name="Rutten L."/>
            <person name="Van Zeijl A."/>
            <person name="Liu W."/>
            <person name="Santuari L."/>
            <person name="Cao Q."/>
            <person name="Sharma T."/>
            <person name="Shen D."/>
            <person name="Roswanjaya Y."/>
            <person name="Wardhani T."/>
            <person name="Kalhor M.S."/>
            <person name="Jansen J."/>
            <person name="Van den Hoogen J."/>
            <person name="Gungor B."/>
            <person name="Hartog M."/>
            <person name="Hontelez J."/>
            <person name="Verver J."/>
            <person name="Yang W.-C."/>
            <person name="Schijlen E."/>
            <person name="Repin R."/>
            <person name="Schilthuizen M."/>
            <person name="Schranz E."/>
            <person name="Heidstra R."/>
            <person name="Miyata K."/>
            <person name="Fedorova E."/>
            <person name="Kohlen W."/>
            <person name="Bisseling T."/>
            <person name="Smit S."/>
            <person name="Geurts R."/>
        </authorList>
    </citation>
    <scope>NUCLEOTIDE SEQUENCE [LARGE SCALE GENOMIC DNA]</scope>
    <source>
        <strain evidence="3">cv. RG33-2</strain>
    </source>
</reference>
<protein>
    <recommendedName>
        <fullName evidence="4">Classical arabinogalactan protein</fullName>
    </recommendedName>
</protein>
<evidence type="ECO:0000313" key="3">
    <source>
        <dbReference type="Proteomes" id="UP000237000"/>
    </source>
</evidence>
<organism evidence="2 3">
    <name type="scientific">Trema orientale</name>
    <name type="common">Charcoal tree</name>
    <name type="synonym">Celtis orientalis</name>
    <dbReference type="NCBI Taxonomy" id="63057"/>
    <lineage>
        <taxon>Eukaryota</taxon>
        <taxon>Viridiplantae</taxon>
        <taxon>Streptophyta</taxon>
        <taxon>Embryophyta</taxon>
        <taxon>Tracheophyta</taxon>
        <taxon>Spermatophyta</taxon>
        <taxon>Magnoliopsida</taxon>
        <taxon>eudicotyledons</taxon>
        <taxon>Gunneridae</taxon>
        <taxon>Pentapetalae</taxon>
        <taxon>rosids</taxon>
        <taxon>fabids</taxon>
        <taxon>Rosales</taxon>
        <taxon>Cannabaceae</taxon>
        <taxon>Trema</taxon>
    </lineage>
</organism>
<comment type="caution">
    <text evidence="2">The sequence shown here is derived from an EMBL/GenBank/DDBJ whole genome shotgun (WGS) entry which is preliminary data.</text>
</comment>
<name>A0A2P5FFS9_TREOI</name>
<evidence type="ECO:0000313" key="2">
    <source>
        <dbReference type="EMBL" id="PON96660.1"/>
    </source>
</evidence>
<evidence type="ECO:0008006" key="4">
    <source>
        <dbReference type="Google" id="ProtNLM"/>
    </source>
</evidence>
<dbReference type="PANTHER" id="PTHR35725:SF4">
    <property type="entry name" value="CLASSICAL ARABINOGALACTAN PROTEIN 26"/>
    <property type="match status" value="1"/>
</dbReference>
<dbReference type="EMBL" id="JXTC01000037">
    <property type="protein sequence ID" value="PON96660.1"/>
    <property type="molecule type" value="Genomic_DNA"/>
</dbReference>
<dbReference type="InterPro" id="IPR039346">
    <property type="entry name" value="AGP25/26"/>
</dbReference>
<dbReference type="STRING" id="63057.A0A2P5FFS9"/>
<gene>
    <name evidence="2" type="ORF">TorRG33x02_076410</name>
</gene>
<dbReference type="Proteomes" id="UP000237000">
    <property type="component" value="Unassembled WGS sequence"/>
</dbReference>
<proteinExistence type="predicted"/>
<dbReference type="InParanoid" id="A0A2P5FFS9"/>
<dbReference type="PANTHER" id="PTHR35725">
    <property type="entry name" value="CLASSICAL ARABINOGALACTAN PROTEIN 26"/>
    <property type="match status" value="1"/>
</dbReference>
<sequence length="123" mass="12276">MLMVFMASSYSSASFSEPEDIRFSTISAAPAVLPGGPLTAPLSPALSPDITPLFPTPGRGPISPAESSLPTIPSSPSPPNPDALVAPGPGIALPPSGSLPASSASSSGPLKLVLSLGFCWFFA</sequence>